<dbReference type="KEGG" id="gtr:GLOTRDRAFT_46171"/>
<dbReference type="OrthoDB" id="5404599at2759"/>
<dbReference type="SUPFAM" id="SSF56112">
    <property type="entry name" value="Protein kinase-like (PK-like)"/>
    <property type="match status" value="1"/>
</dbReference>
<accession>S7RG80</accession>
<dbReference type="GO" id="GO:0016301">
    <property type="term" value="F:kinase activity"/>
    <property type="evidence" value="ECO:0007669"/>
    <property type="project" value="UniProtKB-KW"/>
</dbReference>
<dbReference type="AlphaFoldDB" id="S7RG80"/>
<dbReference type="STRING" id="670483.S7RG80"/>
<proteinExistence type="predicted"/>
<dbReference type="PANTHER" id="PTHR21310:SF58">
    <property type="entry name" value="AMINOGLYCOSIDE PHOSPHOTRANSFERASE DOMAIN-CONTAINING PROTEIN"/>
    <property type="match status" value="1"/>
</dbReference>
<dbReference type="Proteomes" id="UP000030669">
    <property type="component" value="Unassembled WGS sequence"/>
</dbReference>
<keyword evidence="2" id="KW-0808">Transferase</keyword>
<sequence length="249" mass="28437">MRFSNETTSPRVSRLPFGLYAKHGPFITVTEAFATQYVSVNTSIPVPSVLDVLVDSRGPFILMTRVPGKSFPQMPRNANQLTERELEVFSASIRNWLTQLRSLGPPPSGQAVSGFMGTPFLSYRIDHCNYVGPFASPEEFHAQYFCTLPPEADPEIRALAERIRKKPYRVYFTHGDLAPNNVLVDENYVPVGLIDFDCAAWMPEYWDMTTSIYIRQRYTGWVRILTSALPGYEDELAVEMEQWKYICPY</sequence>
<dbReference type="HOGENOM" id="CLU_021768_5_3_1"/>
<protein>
    <submittedName>
        <fullName evidence="2">Kinase-like protein</fullName>
    </submittedName>
</protein>
<dbReference type="OMA" id="PIGEHLY"/>
<gene>
    <name evidence="2" type="ORF">GLOTRDRAFT_46171</name>
</gene>
<reference evidence="2 3" key="1">
    <citation type="journal article" date="2012" name="Science">
        <title>The Paleozoic origin of enzymatic lignin decomposition reconstructed from 31 fungal genomes.</title>
        <authorList>
            <person name="Floudas D."/>
            <person name="Binder M."/>
            <person name="Riley R."/>
            <person name="Barry K."/>
            <person name="Blanchette R.A."/>
            <person name="Henrissat B."/>
            <person name="Martinez A.T."/>
            <person name="Otillar R."/>
            <person name="Spatafora J.W."/>
            <person name="Yadav J.S."/>
            <person name="Aerts A."/>
            <person name="Benoit I."/>
            <person name="Boyd A."/>
            <person name="Carlson A."/>
            <person name="Copeland A."/>
            <person name="Coutinho P.M."/>
            <person name="de Vries R.P."/>
            <person name="Ferreira P."/>
            <person name="Findley K."/>
            <person name="Foster B."/>
            <person name="Gaskell J."/>
            <person name="Glotzer D."/>
            <person name="Gorecki P."/>
            <person name="Heitman J."/>
            <person name="Hesse C."/>
            <person name="Hori C."/>
            <person name="Igarashi K."/>
            <person name="Jurgens J.A."/>
            <person name="Kallen N."/>
            <person name="Kersten P."/>
            <person name="Kohler A."/>
            <person name="Kuees U."/>
            <person name="Kumar T.K.A."/>
            <person name="Kuo A."/>
            <person name="LaButti K."/>
            <person name="Larrondo L.F."/>
            <person name="Lindquist E."/>
            <person name="Ling A."/>
            <person name="Lombard V."/>
            <person name="Lucas S."/>
            <person name="Lundell T."/>
            <person name="Martin R."/>
            <person name="McLaughlin D.J."/>
            <person name="Morgenstern I."/>
            <person name="Morin E."/>
            <person name="Murat C."/>
            <person name="Nagy L.G."/>
            <person name="Nolan M."/>
            <person name="Ohm R.A."/>
            <person name="Patyshakuliyeva A."/>
            <person name="Rokas A."/>
            <person name="Ruiz-Duenas F.J."/>
            <person name="Sabat G."/>
            <person name="Salamov A."/>
            <person name="Samejima M."/>
            <person name="Schmutz J."/>
            <person name="Slot J.C."/>
            <person name="St John F."/>
            <person name="Stenlid J."/>
            <person name="Sun H."/>
            <person name="Sun S."/>
            <person name="Syed K."/>
            <person name="Tsang A."/>
            <person name="Wiebenga A."/>
            <person name="Young D."/>
            <person name="Pisabarro A."/>
            <person name="Eastwood D.C."/>
            <person name="Martin F."/>
            <person name="Cullen D."/>
            <person name="Grigoriev I.V."/>
            <person name="Hibbett D.S."/>
        </authorList>
    </citation>
    <scope>NUCLEOTIDE SEQUENCE [LARGE SCALE GENOMIC DNA]</scope>
    <source>
        <strain evidence="2 3">ATCC 11539</strain>
    </source>
</reference>
<dbReference type="RefSeq" id="XP_007868227.1">
    <property type="nucleotide sequence ID" value="XM_007870036.1"/>
</dbReference>
<dbReference type="Pfam" id="PF01636">
    <property type="entry name" value="APH"/>
    <property type="match status" value="1"/>
</dbReference>
<keyword evidence="2" id="KW-0418">Kinase</keyword>
<dbReference type="InterPro" id="IPR011009">
    <property type="entry name" value="Kinase-like_dom_sf"/>
</dbReference>
<dbReference type="EMBL" id="KB469306">
    <property type="protein sequence ID" value="EPQ53240.1"/>
    <property type="molecule type" value="Genomic_DNA"/>
</dbReference>
<keyword evidence="3" id="KW-1185">Reference proteome</keyword>
<evidence type="ECO:0000313" key="2">
    <source>
        <dbReference type="EMBL" id="EPQ53240.1"/>
    </source>
</evidence>
<dbReference type="PANTHER" id="PTHR21310">
    <property type="entry name" value="AMINOGLYCOSIDE PHOSPHOTRANSFERASE-RELATED-RELATED"/>
    <property type="match status" value="1"/>
</dbReference>
<name>S7RG80_GLOTA</name>
<dbReference type="eggNOG" id="ENOG502SRUN">
    <property type="taxonomic scope" value="Eukaryota"/>
</dbReference>
<dbReference type="InterPro" id="IPR051678">
    <property type="entry name" value="AGP_Transferase"/>
</dbReference>
<feature type="domain" description="Aminoglycoside phosphotransferase" evidence="1">
    <location>
        <begin position="43"/>
        <end position="215"/>
    </location>
</feature>
<evidence type="ECO:0000313" key="3">
    <source>
        <dbReference type="Proteomes" id="UP000030669"/>
    </source>
</evidence>
<dbReference type="Gene3D" id="3.90.1200.10">
    <property type="match status" value="1"/>
</dbReference>
<dbReference type="GeneID" id="19306409"/>
<organism evidence="2 3">
    <name type="scientific">Gloeophyllum trabeum (strain ATCC 11539 / FP-39264 / Madison 617)</name>
    <name type="common">Brown rot fungus</name>
    <dbReference type="NCBI Taxonomy" id="670483"/>
    <lineage>
        <taxon>Eukaryota</taxon>
        <taxon>Fungi</taxon>
        <taxon>Dikarya</taxon>
        <taxon>Basidiomycota</taxon>
        <taxon>Agaricomycotina</taxon>
        <taxon>Agaricomycetes</taxon>
        <taxon>Gloeophyllales</taxon>
        <taxon>Gloeophyllaceae</taxon>
        <taxon>Gloeophyllum</taxon>
    </lineage>
</organism>
<evidence type="ECO:0000259" key="1">
    <source>
        <dbReference type="Pfam" id="PF01636"/>
    </source>
</evidence>
<dbReference type="InterPro" id="IPR002575">
    <property type="entry name" value="Aminoglycoside_PTrfase"/>
</dbReference>